<evidence type="ECO:0000259" key="1">
    <source>
        <dbReference type="Pfam" id="PF07973"/>
    </source>
</evidence>
<dbReference type="Gene3D" id="3.30.980.10">
    <property type="entry name" value="Threonyl-trna Synthetase, Chain A, domain 2"/>
    <property type="match status" value="1"/>
</dbReference>
<proteinExistence type="predicted"/>
<accession>A0A645G7K8</accession>
<dbReference type="SUPFAM" id="SSF55186">
    <property type="entry name" value="ThrRS/AlaRS common domain"/>
    <property type="match status" value="1"/>
</dbReference>
<dbReference type="GO" id="GO:0004813">
    <property type="term" value="F:alanine-tRNA ligase activity"/>
    <property type="evidence" value="ECO:0007669"/>
    <property type="project" value="TreeGrafter"/>
</dbReference>
<dbReference type="PANTHER" id="PTHR11777">
    <property type="entry name" value="ALANYL-TRNA SYNTHETASE"/>
    <property type="match status" value="1"/>
</dbReference>
<dbReference type="GO" id="GO:0002161">
    <property type="term" value="F:aminoacyl-tRNA deacylase activity"/>
    <property type="evidence" value="ECO:0007669"/>
    <property type="project" value="TreeGrafter"/>
</dbReference>
<dbReference type="Pfam" id="PF07973">
    <property type="entry name" value="tRNA_SAD"/>
    <property type="match status" value="1"/>
</dbReference>
<comment type="caution">
    <text evidence="2">The sequence shown here is derived from an EMBL/GenBank/DDBJ whole genome shotgun (WGS) entry which is preliminary data.</text>
</comment>
<protein>
    <recommendedName>
        <fullName evidence="1">Threonyl/alanyl tRNA synthetase SAD domain-containing protein</fullName>
    </recommendedName>
</protein>
<dbReference type="InterPro" id="IPR012947">
    <property type="entry name" value="tRNA_SAD"/>
</dbReference>
<gene>
    <name evidence="2" type="ORF">SDC9_169334</name>
</gene>
<sequence length="169" mass="18581">MVHPDDRSVAAGIEEGVSVDIEIDVERRARLTLSHTASHLVYVGIGFIRPDAIPGILGCHIKPEGARFDFKVAERFTPEEVEAITIFANDLVCRNAPVRVESHEVHADARIWRCEAHQMPCGGTHLTSTGSIGLLKIRRKCLGTGKERLSCEFVDAALDLSPYQGRTPL</sequence>
<dbReference type="EMBL" id="VSSQ01070070">
    <property type="protein sequence ID" value="MPN21952.1"/>
    <property type="molecule type" value="Genomic_DNA"/>
</dbReference>
<name>A0A645G7K8_9ZZZZ</name>
<reference evidence="2" key="1">
    <citation type="submission" date="2019-08" db="EMBL/GenBank/DDBJ databases">
        <authorList>
            <person name="Kucharzyk K."/>
            <person name="Murdoch R.W."/>
            <person name="Higgins S."/>
            <person name="Loffler F."/>
        </authorList>
    </citation>
    <scope>NUCLEOTIDE SEQUENCE</scope>
</reference>
<dbReference type="InterPro" id="IPR050058">
    <property type="entry name" value="Ala-tRNA_ligase"/>
</dbReference>
<dbReference type="InterPro" id="IPR018163">
    <property type="entry name" value="Thr/Ala-tRNA-synth_IIc_edit"/>
</dbReference>
<dbReference type="GO" id="GO:0006419">
    <property type="term" value="P:alanyl-tRNA aminoacylation"/>
    <property type="evidence" value="ECO:0007669"/>
    <property type="project" value="TreeGrafter"/>
</dbReference>
<dbReference type="PANTHER" id="PTHR11777:SF9">
    <property type="entry name" value="ALANINE--TRNA LIGASE, CYTOPLASMIC"/>
    <property type="match status" value="1"/>
</dbReference>
<evidence type="ECO:0000313" key="2">
    <source>
        <dbReference type="EMBL" id="MPN21952.1"/>
    </source>
</evidence>
<dbReference type="AlphaFoldDB" id="A0A645G7K8"/>
<feature type="domain" description="Threonyl/alanyl tRNA synthetase SAD" evidence="1">
    <location>
        <begin position="118"/>
        <end position="138"/>
    </location>
</feature>
<organism evidence="2">
    <name type="scientific">bioreactor metagenome</name>
    <dbReference type="NCBI Taxonomy" id="1076179"/>
    <lineage>
        <taxon>unclassified sequences</taxon>
        <taxon>metagenomes</taxon>
        <taxon>ecological metagenomes</taxon>
    </lineage>
</organism>
<dbReference type="GO" id="GO:0005524">
    <property type="term" value="F:ATP binding"/>
    <property type="evidence" value="ECO:0007669"/>
    <property type="project" value="InterPro"/>
</dbReference>